<dbReference type="Pfam" id="PF01582">
    <property type="entry name" value="TIR"/>
    <property type="match status" value="1"/>
</dbReference>
<dbReference type="PANTHER" id="PTHR11017:SF402">
    <property type="entry name" value="TIR DOMAIN-CONTAINING PROTEIN"/>
    <property type="match status" value="1"/>
</dbReference>
<protein>
    <submittedName>
        <fullName evidence="5">Toll/interleukin-1 receptor homology (TIR) domain</fullName>
    </submittedName>
</protein>
<dbReference type="GO" id="GO:0043531">
    <property type="term" value="F:ADP binding"/>
    <property type="evidence" value="ECO:0007669"/>
    <property type="project" value="InterPro"/>
</dbReference>
<name>A0A8T1YDF5_9BRAS</name>
<keyword evidence="1" id="KW-0433">Leucine-rich repeat</keyword>
<reference evidence="5 6" key="1">
    <citation type="submission" date="2020-12" db="EMBL/GenBank/DDBJ databases">
        <title>Concerted genomic and epigenomic changes stabilize Arabidopsis allopolyploids.</title>
        <authorList>
            <person name="Chen Z."/>
        </authorList>
    </citation>
    <scope>NUCLEOTIDE SEQUENCE [LARGE SCALE GENOMIC DNA]</scope>
    <source>
        <strain evidence="5">Allo738</strain>
        <tissue evidence="5">Leaf</tissue>
    </source>
</reference>
<dbReference type="FunFam" id="3.40.50.300:FF:001002">
    <property type="entry name" value="Disease resistance protein (TIR-NBS-LRR class)"/>
    <property type="match status" value="1"/>
</dbReference>
<dbReference type="InterPro" id="IPR002182">
    <property type="entry name" value="NB-ARC"/>
</dbReference>
<evidence type="ECO:0000313" key="6">
    <source>
        <dbReference type="Proteomes" id="UP000694240"/>
    </source>
</evidence>
<evidence type="ECO:0000259" key="4">
    <source>
        <dbReference type="PROSITE" id="PS50104"/>
    </source>
</evidence>
<dbReference type="PANTHER" id="PTHR11017">
    <property type="entry name" value="LEUCINE-RICH REPEAT-CONTAINING PROTEIN"/>
    <property type="match status" value="1"/>
</dbReference>
<keyword evidence="3" id="KW-0378">Hydrolase</keyword>
<proteinExistence type="predicted"/>
<dbReference type="FunFam" id="1.10.8.430:FF:000002">
    <property type="entry name" value="Disease resistance protein (TIR-NBS-LRR class)"/>
    <property type="match status" value="1"/>
</dbReference>
<dbReference type="AlphaFoldDB" id="A0A8T1YDF5"/>
<dbReference type="PROSITE" id="PS50104">
    <property type="entry name" value="TIR"/>
    <property type="match status" value="1"/>
</dbReference>
<keyword evidence="2" id="KW-0677">Repeat</keyword>
<evidence type="ECO:0000256" key="2">
    <source>
        <dbReference type="ARBA" id="ARBA00022737"/>
    </source>
</evidence>
<dbReference type="Pfam" id="PF00931">
    <property type="entry name" value="NB-ARC"/>
    <property type="match status" value="1"/>
</dbReference>
<evidence type="ECO:0000313" key="5">
    <source>
        <dbReference type="EMBL" id="KAG7543923.1"/>
    </source>
</evidence>
<dbReference type="GO" id="GO:0016787">
    <property type="term" value="F:hydrolase activity"/>
    <property type="evidence" value="ECO:0007669"/>
    <property type="project" value="UniProtKB-KW"/>
</dbReference>
<accession>A0A8T1YDF5</accession>
<comment type="caution">
    <text evidence="5">The sequence shown here is derived from an EMBL/GenBank/DDBJ whole genome shotgun (WGS) entry which is preliminary data.</text>
</comment>
<dbReference type="EMBL" id="JAEFBK010000012">
    <property type="protein sequence ID" value="KAG7543923.1"/>
    <property type="molecule type" value="Genomic_DNA"/>
</dbReference>
<dbReference type="GO" id="GO:0006952">
    <property type="term" value="P:defense response"/>
    <property type="evidence" value="ECO:0007669"/>
    <property type="project" value="InterPro"/>
</dbReference>
<sequence>MSIVAFSENFANSSWCLDELVEIMECNKEMGKIVIPIFYGVEPSHVKKQTESFGETFNKTCKGIPEEKILQWREALSEAATTAGVDSRDWPDEAKMIEEIASDVSNKLNSKSSNDFDDCVGIKSHMIKMELLLEWKSEEVIMVGIWGPSGVGKTTIGRALFSRLSMDGNKKFQGSIFIDKTKDIYRSANSGDYNMKLHLQRQFLSEILDEKDIKIYSLSAVKERLGHKKVLVVFDDVDDQVLLQALVGHTSWFGSGSRIVVISKDRELLRARGIESHRIYQVALPSQELAFQMFCQCAFGQDSPDDGFMELAIDAANLTGNLPLALNVLGSSLAGMKKEEWADRLPKLRDGMAGTVDKTLKDSYDRLKEEEKEIFRHIACLFNHKTRDYVIRLLEDRLDVRAGLTTLAERCLINISADKIIRMHDFLQKMGRDIVRPPCTREPGKCQFLMDSKDIYDVLVAGTGTNGVLGIFLNLSEIEDGLHIREKAFRKMQNLRFLSMYGVLQKDKEVMLHLQGGKYGMWFLPQKEEDQMWRQLRLLEWWGCSMRCMPSNFYAKNLVELRMPDSHLEKLWEGAQVSFSGLNAL</sequence>
<dbReference type="InterPro" id="IPR000157">
    <property type="entry name" value="TIR_dom"/>
</dbReference>
<keyword evidence="5" id="KW-0675">Receptor</keyword>
<dbReference type="GO" id="GO:0007165">
    <property type="term" value="P:signal transduction"/>
    <property type="evidence" value="ECO:0007669"/>
    <property type="project" value="InterPro"/>
</dbReference>
<dbReference type="SMART" id="SM00255">
    <property type="entry name" value="TIR"/>
    <property type="match status" value="1"/>
</dbReference>
<feature type="domain" description="TIR" evidence="4">
    <location>
        <begin position="1"/>
        <end position="108"/>
    </location>
</feature>
<dbReference type="InterPro" id="IPR011713">
    <property type="entry name" value="Leu-rich_rpt_3"/>
</dbReference>
<dbReference type="Pfam" id="PF07725">
    <property type="entry name" value="LRR_3"/>
    <property type="match status" value="1"/>
</dbReference>
<evidence type="ECO:0000256" key="1">
    <source>
        <dbReference type="ARBA" id="ARBA00022614"/>
    </source>
</evidence>
<keyword evidence="6" id="KW-1185">Reference proteome</keyword>
<dbReference type="InterPro" id="IPR058192">
    <property type="entry name" value="WHD_ROQ1-like"/>
</dbReference>
<organism evidence="5 6">
    <name type="scientific">Arabidopsis thaliana x Arabidopsis arenosa</name>
    <dbReference type="NCBI Taxonomy" id="1240361"/>
    <lineage>
        <taxon>Eukaryota</taxon>
        <taxon>Viridiplantae</taxon>
        <taxon>Streptophyta</taxon>
        <taxon>Embryophyta</taxon>
        <taxon>Tracheophyta</taxon>
        <taxon>Spermatophyta</taxon>
        <taxon>Magnoliopsida</taxon>
        <taxon>eudicotyledons</taxon>
        <taxon>Gunneridae</taxon>
        <taxon>Pentapetalae</taxon>
        <taxon>rosids</taxon>
        <taxon>malvids</taxon>
        <taxon>Brassicales</taxon>
        <taxon>Brassicaceae</taxon>
        <taxon>Camelineae</taxon>
        <taxon>Arabidopsis</taxon>
    </lineage>
</organism>
<dbReference type="InterPro" id="IPR044974">
    <property type="entry name" value="Disease_R_plants"/>
</dbReference>
<gene>
    <name evidence="5" type="ORF">ISN45_Aa07g037980</name>
</gene>
<dbReference type="Pfam" id="PF23282">
    <property type="entry name" value="WHD_ROQ1"/>
    <property type="match status" value="1"/>
</dbReference>
<dbReference type="Proteomes" id="UP000694240">
    <property type="component" value="Chromosome 12"/>
</dbReference>
<evidence type="ECO:0000256" key="3">
    <source>
        <dbReference type="ARBA" id="ARBA00022801"/>
    </source>
</evidence>